<sequence length="145" mass="15946">MAIKELPDGSFALVTIPLDNASTCEYSQFDRNTEVLSKARLLQGGCEVVAWAEDGSFVEDVAAPEGGVTQILSDLTARDSEVLVKVLGTWDSSVFDVPTVTRIVETELKTAQNKKYLKEALLVLDYKSVPLRVRPKLSLGRVFQK</sequence>
<organism evidence="1 2">
    <name type="scientific">Rhodosorus marinus</name>
    <dbReference type="NCBI Taxonomy" id="101924"/>
    <lineage>
        <taxon>Eukaryota</taxon>
        <taxon>Rhodophyta</taxon>
        <taxon>Stylonematophyceae</taxon>
        <taxon>Stylonematales</taxon>
        <taxon>Stylonemataceae</taxon>
        <taxon>Rhodosorus</taxon>
    </lineage>
</organism>
<dbReference type="AlphaFoldDB" id="A0AAV8UH78"/>
<accession>A0AAV8UH78</accession>
<proteinExistence type="predicted"/>
<gene>
    <name evidence="1" type="ORF">NDN08_000125</name>
</gene>
<dbReference type="EMBL" id="JAMWBK010000013">
    <property type="protein sequence ID" value="KAJ8900826.1"/>
    <property type="molecule type" value="Genomic_DNA"/>
</dbReference>
<protein>
    <submittedName>
        <fullName evidence="1">Uncharacterized protein</fullName>
    </submittedName>
</protein>
<evidence type="ECO:0000313" key="2">
    <source>
        <dbReference type="Proteomes" id="UP001157974"/>
    </source>
</evidence>
<reference evidence="1 2" key="1">
    <citation type="journal article" date="2023" name="Nat. Commun.">
        <title>Origin of minicircular mitochondrial genomes in red algae.</title>
        <authorList>
            <person name="Lee Y."/>
            <person name="Cho C.H."/>
            <person name="Lee Y.M."/>
            <person name="Park S.I."/>
            <person name="Yang J.H."/>
            <person name="West J.A."/>
            <person name="Bhattacharya D."/>
            <person name="Yoon H.S."/>
        </authorList>
    </citation>
    <scope>NUCLEOTIDE SEQUENCE [LARGE SCALE GENOMIC DNA]</scope>
    <source>
        <strain evidence="1 2">CCMP1338</strain>
        <tissue evidence="1">Whole cell</tissue>
    </source>
</reference>
<comment type="caution">
    <text evidence="1">The sequence shown here is derived from an EMBL/GenBank/DDBJ whole genome shotgun (WGS) entry which is preliminary data.</text>
</comment>
<keyword evidence="2" id="KW-1185">Reference proteome</keyword>
<name>A0AAV8UH78_9RHOD</name>
<dbReference type="Proteomes" id="UP001157974">
    <property type="component" value="Unassembled WGS sequence"/>
</dbReference>
<evidence type="ECO:0000313" key="1">
    <source>
        <dbReference type="EMBL" id="KAJ8900826.1"/>
    </source>
</evidence>